<comment type="caution">
    <text evidence="3">The sequence shown here is derived from an EMBL/GenBank/DDBJ whole genome shotgun (WGS) entry which is preliminary data.</text>
</comment>
<dbReference type="PROSITE" id="PS51186">
    <property type="entry name" value="GNAT"/>
    <property type="match status" value="1"/>
</dbReference>
<dbReference type="EMBL" id="VJYK02000325">
    <property type="protein sequence ID" value="MQS04644.1"/>
    <property type="molecule type" value="Genomic_DNA"/>
</dbReference>
<accession>A0A5P0YWI6</accession>
<reference evidence="2" key="3">
    <citation type="journal article" name="Syst. Appl. Microbiol.">
        <title>Streptomyces alkaliterrae sp. nov., isolated from an alkaline soil, and emended descriptions of Streptomyces alkaliphilus, Streptomyces calidiresistens and Streptomyces durbertensis.</title>
        <authorList>
            <person name="Swiecimska M."/>
            <person name="Golinska P."/>
            <person name="Nouioui I."/>
            <person name="Wypij M."/>
            <person name="Rai M."/>
            <person name="Sangal V."/>
            <person name="Goodfellow M."/>
        </authorList>
    </citation>
    <scope>NUCLEOTIDE SEQUENCE</scope>
    <source>
        <strain evidence="2">OF8</strain>
    </source>
</reference>
<organism evidence="3 4">
    <name type="scientific">Streptomyces alkaliterrae</name>
    <dbReference type="NCBI Taxonomy" id="2213162"/>
    <lineage>
        <taxon>Bacteria</taxon>
        <taxon>Bacillati</taxon>
        <taxon>Actinomycetota</taxon>
        <taxon>Actinomycetes</taxon>
        <taxon>Kitasatosporales</taxon>
        <taxon>Streptomycetaceae</taxon>
        <taxon>Streptomyces</taxon>
    </lineage>
</organism>
<reference evidence="3 4" key="1">
    <citation type="submission" date="2019-10" db="EMBL/GenBank/DDBJ databases">
        <title>Streptomyces sp. nov., a novel actinobacterium isolated from alkaline environment.</title>
        <authorList>
            <person name="Golinska P."/>
        </authorList>
    </citation>
    <scope>NUCLEOTIDE SEQUENCE [LARGE SCALE GENOMIC DNA]</scope>
    <source>
        <strain evidence="3 4">OF1</strain>
    </source>
</reference>
<feature type="domain" description="N-acetyltransferase" evidence="1">
    <location>
        <begin position="123"/>
        <end position="262"/>
    </location>
</feature>
<dbReference type="SUPFAM" id="SSF55729">
    <property type="entry name" value="Acyl-CoA N-acyltransferases (Nat)"/>
    <property type="match status" value="1"/>
</dbReference>
<keyword evidence="4" id="KW-1185">Reference proteome</keyword>
<dbReference type="Gene3D" id="3.40.630.30">
    <property type="match status" value="1"/>
</dbReference>
<reference evidence="5" key="2">
    <citation type="submission" date="2020-05" db="EMBL/GenBank/DDBJ databases">
        <title>Classification of alakaliphilic streptomycetes isolated from an alkaline soil next to Lonar Crater, India and a proposal for the recognition of Streptomyces alkaliterrae sp. nov.</title>
        <authorList>
            <person name="Golinska P."/>
        </authorList>
    </citation>
    <scope>NUCLEOTIDE SEQUENCE [LARGE SCALE GENOMIC DNA]</scope>
    <source>
        <strain evidence="5">OF8</strain>
    </source>
</reference>
<name>A0A5P0YWI6_9ACTN</name>
<dbReference type="RefSeq" id="WP_143650648.1">
    <property type="nucleotide sequence ID" value="NZ_JABJXA010000039.1"/>
</dbReference>
<gene>
    <name evidence="3" type="ORF">FNX44_022790</name>
    <name evidence="2" type="ORF">H3147_09245</name>
</gene>
<dbReference type="AlphaFoldDB" id="A0A5P0YWI6"/>
<dbReference type="Pfam" id="PF00583">
    <property type="entry name" value="Acetyltransf_1"/>
    <property type="match status" value="1"/>
</dbReference>
<dbReference type="GO" id="GO:0016747">
    <property type="term" value="F:acyltransferase activity, transferring groups other than amino-acyl groups"/>
    <property type="evidence" value="ECO:0007669"/>
    <property type="project" value="InterPro"/>
</dbReference>
<dbReference type="Proteomes" id="UP000517765">
    <property type="component" value="Unassembled WGS sequence"/>
</dbReference>
<proteinExistence type="predicted"/>
<dbReference type="InterPro" id="IPR016181">
    <property type="entry name" value="Acyl_CoA_acyltransferase"/>
</dbReference>
<evidence type="ECO:0000313" key="3">
    <source>
        <dbReference type="EMBL" id="MQS04644.1"/>
    </source>
</evidence>
<evidence type="ECO:0000259" key="1">
    <source>
        <dbReference type="PROSITE" id="PS51186"/>
    </source>
</evidence>
<dbReference type="EMBL" id="JABJXA010000039">
    <property type="protein sequence ID" value="MBB1259019.1"/>
    <property type="molecule type" value="Genomic_DNA"/>
</dbReference>
<keyword evidence="3" id="KW-0808">Transferase</keyword>
<sequence length="262" mass="28354">MDDDLLAAYDAQLRGWNGRLPAGARLEKDGPLVRVVGLHQGFVSGPRDLALPPAELDDLIARQRDYFAARGESVEWKTRSHDLPPDLPDRLRAAGFEPDEPETVLVARTDDIAVSDPVLPPGVELRTVTDPADLHRLAAMQAEVWGEDKSWLADELNALIASGDDTVTVLVAETEGEVVSSCRLMVEPGTDFAGLWGGATLAAWRGRGIYRATVAARARLAAAAGYRYVYVDASPDSAPILRRLGFTAITGTTPYIWTPQPD</sequence>
<evidence type="ECO:0000313" key="5">
    <source>
        <dbReference type="Proteomes" id="UP000517765"/>
    </source>
</evidence>
<dbReference type="Proteomes" id="UP000320857">
    <property type="component" value="Unassembled WGS sequence"/>
</dbReference>
<evidence type="ECO:0000313" key="2">
    <source>
        <dbReference type="EMBL" id="MBB1259019.1"/>
    </source>
</evidence>
<dbReference type="OrthoDB" id="164800at2"/>
<protein>
    <submittedName>
        <fullName evidence="3">GNAT family N-acetyltransferase</fullName>
    </submittedName>
</protein>
<dbReference type="InterPro" id="IPR000182">
    <property type="entry name" value="GNAT_dom"/>
</dbReference>
<evidence type="ECO:0000313" key="4">
    <source>
        <dbReference type="Proteomes" id="UP000320857"/>
    </source>
</evidence>